<accession>A0AAE3II08</accession>
<protein>
    <submittedName>
        <fullName evidence="2">LytTR family transcriptional regulator</fullName>
    </submittedName>
</protein>
<dbReference type="GO" id="GO:0000156">
    <property type="term" value="F:phosphorelay response regulator activity"/>
    <property type="evidence" value="ECO:0007669"/>
    <property type="project" value="InterPro"/>
</dbReference>
<dbReference type="InterPro" id="IPR046947">
    <property type="entry name" value="LytR-like"/>
</dbReference>
<gene>
    <name evidence="2" type="ORF">OCV57_10610</name>
</gene>
<dbReference type="PANTHER" id="PTHR37299:SF1">
    <property type="entry name" value="STAGE 0 SPORULATION PROTEIN A HOMOLOG"/>
    <property type="match status" value="1"/>
</dbReference>
<dbReference type="GO" id="GO:0003677">
    <property type="term" value="F:DNA binding"/>
    <property type="evidence" value="ECO:0007669"/>
    <property type="project" value="InterPro"/>
</dbReference>
<dbReference type="RefSeq" id="WP_195551465.1">
    <property type="nucleotide sequence ID" value="NZ_JAOQJZ010000011.1"/>
</dbReference>
<dbReference type="PANTHER" id="PTHR37299">
    <property type="entry name" value="TRANSCRIPTIONAL REGULATOR-RELATED"/>
    <property type="match status" value="1"/>
</dbReference>
<evidence type="ECO:0000313" key="3">
    <source>
        <dbReference type="Proteomes" id="UP001208131"/>
    </source>
</evidence>
<name>A0AAE3II08_9FIRM</name>
<dbReference type="Pfam" id="PF04397">
    <property type="entry name" value="LytTR"/>
    <property type="match status" value="1"/>
</dbReference>
<comment type="caution">
    <text evidence="2">The sequence shown here is derived from an EMBL/GenBank/DDBJ whole genome shotgun (WGS) entry which is preliminary data.</text>
</comment>
<organism evidence="2 3">
    <name type="scientific">Hominimerdicola aceti</name>
    <dbReference type="NCBI Taxonomy" id="2981726"/>
    <lineage>
        <taxon>Bacteria</taxon>
        <taxon>Bacillati</taxon>
        <taxon>Bacillota</taxon>
        <taxon>Clostridia</taxon>
        <taxon>Eubacteriales</taxon>
        <taxon>Oscillospiraceae</taxon>
        <taxon>Hominimerdicola</taxon>
    </lineage>
</organism>
<dbReference type="AlphaFoldDB" id="A0AAE3II08"/>
<feature type="domain" description="HTH LytTR-type" evidence="1">
    <location>
        <begin position="162"/>
        <end position="256"/>
    </location>
</feature>
<dbReference type="Gene3D" id="2.40.50.1020">
    <property type="entry name" value="LytTr DNA-binding domain"/>
    <property type="match status" value="1"/>
</dbReference>
<reference evidence="2 3" key="1">
    <citation type="journal article" date="2021" name="ISME Commun">
        <title>Automated analysis of genomic sequences facilitates high-throughput and comprehensive description of bacteria.</title>
        <authorList>
            <person name="Hitch T.C.A."/>
        </authorList>
    </citation>
    <scope>NUCLEOTIDE SEQUENCE [LARGE SCALE GENOMIC DNA]</scope>
    <source>
        <strain evidence="2 3">Sanger_31</strain>
    </source>
</reference>
<dbReference type="SMART" id="SM00850">
    <property type="entry name" value="LytTR"/>
    <property type="match status" value="1"/>
</dbReference>
<evidence type="ECO:0000313" key="2">
    <source>
        <dbReference type="EMBL" id="MCU6706369.1"/>
    </source>
</evidence>
<proteinExistence type="predicted"/>
<dbReference type="PROSITE" id="PS50930">
    <property type="entry name" value="HTH_LYTTR"/>
    <property type="match status" value="1"/>
</dbReference>
<keyword evidence="3" id="KW-1185">Reference proteome</keyword>
<dbReference type="Proteomes" id="UP001208131">
    <property type="component" value="Unassembled WGS sequence"/>
</dbReference>
<dbReference type="InterPro" id="IPR007492">
    <property type="entry name" value="LytTR_DNA-bd_dom"/>
</dbReference>
<evidence type="ECO:0000259" key="1">
    <source>
        <dbReference type="PROSITE" id="PS50930"/>
    </source>
</evidence>
<dbReference type="EMBL" id="JAOQJZ010000011">
    <property type="protein sequence ID" value="MCU6706369.1"/>
    <property type="molecule type" value="Genomic_DNA"/>
</dbReference>
<sequence length="258" mass="30311">MEYRVLETRSADILTKYYNNEIDSFLNACHEDILWIGPAEKHVIRTRKALVDAFSQEDHKLEFVLSDLKVFSIGLTECSCEVIMFFILDTIWPDSSVGRADQRIQFTWVSENGVEKIKLCHISNAIKYDERDRIYPVHYEEIYKKNVCSGERRTKRVIVNGVDRSLVFLDRSWIAYVESSGSHCVIYTIDGSFESVQSLKVFERRYRDMFVRCHENYLVNPEYVSRISRYRIELTYGKVIPISEKNYTAVKTKLSHIT</sequence>